<dbReference type="Gene3D" id="3.80.10.10">
    <property type="entry name" value="Ribonuclease Inhibitor"/>
    <property type="match status" value="1"/>
</dbReference>
<dbReference type="InterPro" id="IPR029063">
    <property type="entry name" value="SAM-dependent_MTases_sf"/>
</dbReference>
<proteinExistence type="inferred from homology"/>
<reference evidence="3" key="1">
    <citation type="submission" date="2023-08" db="EMBL/GenBank/DDBJ databases">
        <authorList>
            <person name="Chen Y."/>
            <person name="Shah S."/>
            <person name="Dougan E. K."/>
            <person name="Thang M."/>
            <person name="Chan C."/>
        </authorList>
    </citation>
    <scope>NUCLEOTIDE SEQUENCE</scope>
</reference>
<accession>A0AA36JFJ9</accession>
<dbReference type="PANTHER" id="PTHR20974">
    <property type="entry name" value="UPF0585 PROTEIN CG18661"/>
    <property type="match status" value="1"/>
</dbReference>
<dbReference type="PANTHER" id="PTHR20974:SF0">
    <property type="entry name" value="UPF0585 PROTEIN CG18661"/>
    <property type="match status" value="1"/>
</dbReference>
<organism evidence="3 4">
    <name type="scientific">Effrenium voratum</name>
    <dbReference type="NCBI Taxonomy" id="2562239"/>
    <lineage>
        <taxon>Eukaryota</taxon>
        <taxon>Sar</taxon>
        <taxon>Alveolata</taxon>
        <taxon>Dinophyceae</taxon>
        <taxon>Suessiales</taxon>
        <taxon>Symbiodiniaceae</taxon>
        <taxon>Effrenium</taxon>
    </lineage>
</organism>
<protein>
    <submittedName>
        <fullName evidence="3">Uncharacterized protein</fullName>
    </submittedName>
</protein>
<dbReference type="Proteomes" id="UP001178507">
    <property type="component" value="Unassembled WGS sequence"/>
</dbReference>
<dbReference type="InterPro" id="IPR010342">
    <property type="entry name" value="DUF938"/>
</dbReference>
<dbReference type="SUPFAM" id="SSF52047">
    <property type="entry name" value="RNI-like"/>
    <property type="match status" value="1"/>
</dbReference>
<evidence type="ECO:0000256" key="1">
    <source>
        <dbReference type="ARBA" id="ARBA00008308"/>
    </source>
</evidence>
<dbReference type="SUPFAM" id="SSF53335">
    <property type="entry name" value="S-adenosyl-L-methionine-dependent methyltransferases"/>
    <property type="match status" value="1"/>
</dbReference>
<sequence length="842" mass="91512">MEKSKEPPTKPVWRRLRVPKMQHQLKSSLPRVLSRYARSDNARRRAVKGEIQAFGIMPARSEPNEEDSLPLLASWQLLGQGVLHSRPAQLLRPPPFGGQRFVFSAATAAAAKLAARCALRLLRRALGMERQHHPSALRNRQPILEVLQKTLPAEGLVLEIGSGSGCHVEHFAPNFPKLTWQPSEFVEGRESVLQDIDSVGCKAFPNVRPAVPLDASRDFAEWPEPVRGNQGTFAAVYFSNITHISPWKVTCGILAGAAAALMEGGLLIAYGPFKVNGEFTTESNADFDVSLRARNAEWGYRDIDDIAAEAKKCGLVMVGKQDMRTSPVVFVNIPRAFAIREAFQQDSGKVGRSHNFELEEEEEEPGALGQLRHLFDFPDRRRPAVGSPKAEAKPTFAQLRKKHGRLRFPRLAEKAGYDEELNRRNAALAAGRRRESTPNESDEEDELEERSLDTRSFWTMGSTTGSTFYSSYSSQRALRHRRLGPSPRPAILRRQHPVPAVSVGTTSTFHVNPLDAQNDLMGLGLPSMGASTASLLSSNLASTQPAPSTVSSWAPSVAASQGSVDRKWLARVAPISYLPSEAGTCAMRKDLLMEELQRLAGRKSMRMQRTVQALDSLTSAGSAGGYLSFENWGLTDDYLEALLEAHDGLGVREKKITDVPNGLVGVKHIHLGGNLLTERGLQVLVSVEGPADTLQTLNLTSNRLGLQGGSLCDSVASLYSLVELDLGSNQLGDAVTAELCRALAQGCPLLEGLGLARCRIGESWRAAAAGKALKELLVKCPNLKVLDLAWNALHGDAAEALLEGLYENGKADGDSGLRRLGLAWNRLGSKASGSVSRSPATA</sequence>
<evidence type="ECO:0000313" key="4">
    <source>
        <dbReference type="Proteomes" id="UP001178507"/>
    </source>
</evidence>
<keyword evidence="4" id="KW-1185">Reference proteome</keyword>
<dbReference type="Pfam" id="PF06080">
    <property type="entry name" value="DUF938"/>
    <property type="match status" value="1"/>
</dbReference>
<gene>
    <name evidence="3" type="ORF">EVOR1521_LOCUS27549</name>
</gene>
<dbReference type="AlphaFoldDB" id="A0AA36JFJ9"/>
<dbReference type="SMART" id="SM00368">
    <property type="entry name" value="LRR_RI"/>
    <property type="match status" value="3"/>
</dbReference>
<evidence type="ECO:0000313" key="3">
    <source>
        <dbReference type="EMBL" id="CAJ1405303.1"/>
    </source>
</evidence>
<dbReference type="InterPro" id="IPR032675">
    <property type="entry name" value="LRR_dom_sf"/>
</dbReference>
<feature type="region of interest" description="Disordered" evidence="2">
    <location>
        <begin position="428"/>
        <end position="451"/>
    </location>
</feature>
<dbReference type="EMBL" id="CAUJNA010003578">
    <property type="protein sequence ID" value="CAJ1405303.1"/>
    <property type="molecule type" value="Genomic_DNA"/>
</dbReference>
<dbReference type="Pfam" id="PF13516">
    <property type="entry name" value="LRR_6"/>
    <property type="match status" value="3"/>
</dbReference>
<name>A0AA36JFJ9_9DINO</name>
<dbReference type="InterPro" id="IPR001611">
    <property type="entry name" value="Leu-rich_rpt"/>
</dbReference>
<dbReference type="Gene3D" id="3.40.50.150">
    <property type="entry name" value="Vaccinia Virus protein VP39"/>
    <property type="match status" value="1"/>
</dbReference>
<comment type="similarity">
    <text evidence="1">Belongs to the UPF0585 family.</text>
</comment>
<evidence type="ECO:0000256" key="2">
    <source>
        <dbReference type="SAM" id="MobiDB-lite"/>
    </source>
</evidence>
<comment type="caution">
    <text evidence="3">The sequence shown here is derived from an EMBL/GenBank/DDBJ whole genome shotgun (WGS) entry which is preliminary data.</text>
</comment>